<comment type="caution">
    <text evidence="1">The sequence shown here is derived from an EMBL/GenBank/DDBJ whole genome shotgun (WGS) entry which is preliminary data.</text>
</comment>
<evidence type="ECO:0000313" key="1">
    <source>
        <dbReference type="EMBL" id="GJE98604.1"/>
    </source>
</evidence>
<sequence>MSLPPEIFAEIFGELARDAYDMYVRGLKKEAHPEDSEEPRPYAWIHLTRVCRVWRWVALSTPALWANICIIDANATEEFITRSANQDLTVTFRRPILGVDDVTEAEIDARMETYAFVLVDHIQRITSLIVPAWTRVLLPEIVAAAKQLHTLVMITPAIGPPTDDLRTPPLAFPALEHFEYRAASFNSQPYRQLLCPTLKTLFLRPDWTSISDEDSYDVYLPTARELVRAMTSMPHLGRLDVHLADRALALSQTAEVPNLRDVRVTGATAAVAQLVAHIVPAPTIRLALDCRIPDEGEGYDVMPVPQAISLALADAPVPPYQPCSAFSIMDTRGYYALHGWRSVPDLTRPAARADVDVEVTCPWMDGDVALSAILRPFMLSAVAHVRVGKMPWHLPGVPEGASALCSHAGLQSLVLDGLTVPHALHLLEKTTAPDVALVDINFKPADPAKEAQWLYSWTSAIRPVSSDEPSSAADLAEVLANRAKEGRPLQRLRILRVQNIVAADIEALGEHVGDVEWDGVEADGLDPADDGV</sequence>
<dbReference type="OrthoDB" id="2269034at2759"/>
<name>A0A9P3LLE4_9APHY</name>
<proteinExistence type="predicted"/>
<dbReference type="EMBL" id="BPQB01000091">
    <property type="protein sequence ID" value="GJE98604.1"/>
    <property type="molecule type" value="Genomic_DNA"/>
</dbReference>
<dbReference type="AlphaFoldDB" id="A0A9P3LLE4"/>
<accession>A0A9P3LLE4</accession>
<organism evidence="1 2">
    <name type="scientific">Phanerochaete sordida</name>
    <dbReference type="NCBI Taxonomy" id="48140"/>
    <lineage>
        <taxon>Eukaryota</taxon>
        <taxon>Fungi</taxon>
        <taxon>Dikarya</taxon>
        <taxon>Basidiomycota</taxon>
        <taxon>Agaricomycotina</taxon>
        <taxon>Agaricomycetes</taxon>
        <taxon>Polyporales</taxon>
        <taxon>Phanerochaetaceae</taxon>
        <taxon>Phanerochaete</taxon>
    </lineage>
</organism>
<keyword evidence="2" id="KW-1185">Reference proteome</keyword>
<protein>
    <recommendedName>
        <fullName evidence="3">F-box domain-containing protein</fullName>
    </recommendedName>
</protein>
<dbReference type="Proteomes" id="UP000703269">
    <property type="component" value="Unassembled WGS sequence"/>
</dbReference>
<evidence type="ECO:0000313" key="2">
    <source>
        <dbReference type="Proteomes" id="UP000703269"/>
    </source>
</evidence>
<evidence type="ECO:0008006" key="3">
    <source>
        <dbReference type="Google" id="ProtNLM"/>
    </source>
</evidence>
<reference evidence="1 2" key="1">
    <citation type="submission" date="2021-08" db="EMBL/GenBank/DDBJ databases">
        <title>Draft Genome Sequence of Phanerochaete sordida strain YK-624.</title>
        <authorList>
            <person name="Mori T."/>
            <person name="Dohra H."/>
            <person name="Suzuki T."/>
            <person name="Kawagishi H."/>
            <person name="Hirai H."/>
        </authorList>
    </citation>
    <scope>NUCLEOTIDE SEQUENCE [LARGE SCALE GENOMIC DNA]</scope>
    <source>
        <strain evidence="1 2">YK-624</strain>
    </source>
</reference>
<gene>
    <name evidence="1" type="ORF">PsYK624_148380</name>
</gene>
<dbReference type="Gene3D" id="1.20.1280.50">
    <property type="match status" value="1"/>
</dbReference>